<evidence type="ECO:0000313" key="1">
    <source>
        <dbReference type="EMBL" id="PLX61513.1"/>
    </source>
</evidence>
<dbReference type="RefSeq" id="WP_273439215.1">
    <property type="nucleotide sequence ID" value="NZ_CBDUFW010000067.1"/>
</dbReference>
<reference evidence="1 2" key="1">
    <citation type="submission" date="2017-11" db="EMBL/GenBank/DDBJ databases">
        <title>Genome-resolved metagenomics identifies genetic mobility, metabolic interactions, and unexpected diversity in perchlorate-reducing communities.</title>
        <authorList>
            <person name="Barnum T.P."/>
            <person name="Figueroa I.A."/>
            <person name="Carlstrom C.I."/>
            <person name="Lucas L.N."/>
            <person name="Engelbrektson A.L."/>
            <person name="Coates J.D."/>
        </authorList>
    </citation>
    <scope>NUCLEOTIDE SEQUENCE [LARGE SCALE GENOMIC DNA]</scope>
    <source>
        <strain evidence="1">BM301</strain>
    </source>
</reference>
<proteinExistence type="predicted"/>
<name>A0A2N6CWA0_9GAMM</name>
<gene>
    <name evidence="1" type="ORF">C0630_10095</name>
</gene>
<accession>A0A2N6CWA0</accession>
<sequence length="67" mass="7650">MRQQRFFVISSFPSIDTHQTPALRSDLPRRHTQVIGVTSTDSFMTALRNNIPEAENKPTIGCELDYI</sequence>
<dbReference type="EMBL" id="PKUN01000014">
    <property type="protein sequence ID" value="PLX61513.1"/>
    <property type="molecule type" value="Genomic_DNA"/>
</dbReference>
<dbReference type="Proteomes" id="UP000235015">
    <property type="component" value="Unassembled WGS sequence"/>
</dbReference>
<organism evidence="1 2">
    <name type="scientific">Sedimenticola selenatireducens</name>
    <dbReference type="NCBI Taxonomy" id="191960"/>
    <lineage>
        <taxon>Bacteria</taxon>
        <taxon>Pseudomonadati</taxon>
        <taxon>Pseudomonadota</taxon>
        <taxon>Gammaproteobacteria</taxon>
        <taxon>Chromatiales</taxon>
        <taxon>Sedimenticolaceae</taxon>
        <taxon>Sedimenticola</taxon>
    </lineage>
</organism>
<protein>
    <submittedName>
        <fullName evidence="1">Uncharacterized protein</fullName>
    </submittedName>
</protein>
<evidence type="ECO:0000313" key="2">
    <source>
        <dbReference type="Proteomes" id="UP000235015"/>
    </source>
</evidence>
<dbReference type="AlphaFoldDB" id="A0A2N6CWA0"/>
<comment type="caution">
    <text evidence="1">The sequence shown here is derived from an EMBL/GenBank/DDBJ whole genome shotgun (WGS) entry which is preliminary data.</text>
</comment>
<dbReference type="STRING" id="1111735.GCA_000428045_00397"/>